<dbReference type="EMBL" id="CP137578">
    <property type="protein sequence ID" value="WOX29178.1"/>
    <property type="molecule type" value="Genomic_DNA"/>
</dbReference>
<dbReference type="InterPro" id="IPR012902">
    <property type="entry name" value="N_methyl_site"/>
</dbReference>
<dbReference type="AlphaFoldDB" id="A0A8I2HD86"/>
<dbReference type="NCBIfam" id="TIGR02532">
    <property type="entry name" value="IV_pilin_GFxxxE"/>
    <property type="match status" value="1"/>
</dbReference>
<sequence length="141" mass="15921">MSTSRGFTMVELLVVLVLIGLLSSFVGPMVISQVEKTEAKIEAAQILKLFENASQTAFWLNERVLFRTEANNILVVREISGKQIVKKEFRVLRFKTGEIEIGATGDSSARSLNYYVNDQMRTIELVSMWPEYKGLPVNAFN</sequence>
<evidence type="ECO:0000313" key="2">
    <source>
        <dbReference type="EMBL" id="WOX29178.1"/>
    </source>
</evidence>
<gene>
    <name evidence="1" type="ORF">F9Y85_19425</name>
    <name evidence="2" type="ORF">R5H13_02590</name>
</gene>
<name>A0A8I2HD86_9GAMM</name>
<reference evidence="2 4" key="2">
    <citation type="submission" date="2023-10" db="EMBL/GenBank/DDBJ databases">
        <title>To unveil natural product biosynthetic capacity in Pseudoalteromonas.</title>
        <authorList>
            <person name="Wang J."/>
        </authorList>
    </citation>
    <scope>NUCLEOTIDE SEQUENCE [LARGE SCALE GENOMIC DNA]</scope>
    <source>
        <strain evidence="2 4">DSM 15914</strain>
    </source>
</reference>
<dbReference type="GeneID" id="98334517"/>
<proteinExistence type="predicted"/>
<reference evidence="1" key="1">
    <citation type="submission" date="2019-10" db="EMBL/GenBank/DDBJ databases">
        <authorList>
            <person name="Paulsen S."/>
        </authorList>
    </citation>
    <scope>NUCLEOTIDE SEQUENCE</scope>
    <source>
        <strain evidence="1">LMG 19692</strain>
    </source>
</reference>
<protein>
    <submittedName>
        <fullName evidence="1">Prepilin-type N-terminal cleavage/methylation domain-containing protein</fullName>
    </submittedName>
</protein>
<dbReference type="RefSeq" id="WP_017217147.1">
    <property type="nucleotide sequence ID" value="NZ_CBCSDF010000019.1"/>
</dbReference>
<dbReference type="Gene3D" id="3.30.700.10">
    <property type="entry name" value="Glycoprotein, Type 4 Pilin"/>
    <property type="match status" value="1"/>
</dbReference>
<evidence type="ECO:0000313" key="3">
    <source>
        <dbReference type="Proteomes" id="UP000646877"/>
    </source>
</evidence>
<evidence type="ECO:0000313" key="1">
    <source>
        <dbReference type="EMBL" id="NLR23445.1"/>
    </source>
</evidence>
<dbReference type="InterPro" id="IPR045584">
    <property type="entry name" value="Pilin-like"/>
</dbReference>
<accession>A0A8I2HD86</accession>
<organism evidence="1 3">
    <name type="scientific">Pseudoalteromonas maricaloris</name>
    <dbReference type="NCBI Taxonomy" id="184924"/>
    <lineage>
        <taxon>Bacteria</taxon>
        <taxon>Pseudomonadati</taxon>
        <taxon>Pseudomonadota</taxon>
        <taxon>Gammaproteobacteria</taxon>
        <taxon>Alteromonadales</taxon>
        <taxon>Pseudoalteromonadaceae</taxon>
        <taxon>Pseudoalteromonas</taxon>
    </lineage>
</organism>
<dbReference type="Proteomes" id="UP000646877">
    <property type="component" value="Unassembled WGS sequence"/>
</dbReference>
<dbReference type="Proteomes" id="UP001304419">
    <property type="component" value="Chromosome 1"/>
</dbReference>
<dbReference type="SUPFAM" id="SSF54523">
    <property type="entry name" value="Pili subunits"/>
    <property type="match status" value="1"/>
</dbReference>
<evidence type="ECO:0000313" key="4">
    <source>
        <dbReference type="Proteomes" id="UP001304419"/>
    </source>
</evidence>
<keyword evidence="4" id="KW-1185">Reference proteome</keyword>
<dbReference type="EMBL" id="WEIA01000015">
    <property type="protein sequence ID" value="NLR23445.1"/>
    <property type="molecule type" value="Genomic_DNA"/>
</dbReference>
<dbReference type="Pfam" id="PF07963">
    <property type="entry name" value="N_methyl"/>
    <property type="match status" value="1"/>
</dbReference>